<dbReference type="Proteomes" id="UP000602510">
    <property type="component" value="Unassembled WGS sequence"/>
</dbReference>
<feature type="signal peptide" evidence="5">
    <location>
        <begin position="1"/>
        <end position="20"/>
    </location>
</feature>
<comment type="similarity">
    <text evidence="2 5">Belongs to the RxLR effector family.</text>
</comment>
<dbReference type="GO" id="GO:0005576">
    <property type="term" value="C:extracellular region"/>
    <property type="evidence" value="ECO:0007669"/>
    <property type="project" value="UniProtKB-SubCell"/>
</dbReference>
<accession>A0A833SH15</accession>
<name>A0A833SH15_PHYIN</name>
<evidence type="ECO:0000256" key="3">
    <source>
        <dbReference type="ARBA" id="ARBA00022525"/>
    </source>
</evidence>
<feature type="chain" id="PRO_5034202694" description="RxLR effector protein" evidence="5">
    <location>
        <begin position="21"/>
        <end position="118"/>
    </location>
</feature>
<gene>
    <name evidence="7" type="ORF">GN244_ATG13656</name>
    <name evidence="6" type="ORF">GN244_ATG17623</name>
</gene>
<organism evidence="7 8">
    <name type="scientific">Phytophthora infestans</name>
    <name type="common">Potato late blight agent</name>
    <name type="synonym">Botrytis infestans</name>
    <dbReference type="NCBI Taxonomy" id="4787"/>
    <lineage>
        <taxon>Eukaryota</taxon>
        <taxon>Sar</taxon>
        <taxon>Stramenopiles</taxon>
        <taxon>Oomycota</taxon>
        <taxon>Peronosporomycetes</taxon>
        <taxon>Peronosporales</taxon>
        <taxon>Peronosporaceae</taxon>
        <taxon>Phytophthora</taxon>
    </lineage>
</organism>
<keyword evidence="3 5" id="KW-0964">Secreted</keyword>
<evidence type="ECO:0000256" key="2">
    <source>
        <dbReference type="ARBA" id="ARBA00010400"/>
    </source>
</evidence>
<dbReference type="OMA" id="WKESTNE"/>
<dbReference type="InterPro" id="IPR031825">
    <property type="entry name" value="RXLR"/>
</dbReference>
<keyword evidence="8" id="KW-1185">Reference proteome</keyword>
<evidence type="ECO:0000256" key="1">
    <source>
        <dbReference type="ARBA" id="ARBA00004613"/>
    </source>
</evidence>
<dbReference type="AlphaFoldDB" id="A0A833SH15"/>
<evidence type="ECO:0000313" key="7">
    <source>
        <dbReference type="EMBL" id="KAF4034382.1"/>
    </source>
</evidence>
<comment type="caution">
    <text evidence="7">The sequence shown here is derived from an EMBL/GenBank/DDBJ whole genome shotgun (WGS) entry which is preliminary data.</text>
</comment>
<proteinExistence type="inferred from homology"/>
<evidence type="ECO:0000256" key="5">
    <source>
        <dbReference type="RuleBase" id="RU367124"/>
    </source>
</evidence>
<evidence type="ECO:0000313" key="8">
    <source>
        <dbReference type="Proteomes" id="UP000602510"/>
    </source>
</evidence>
<comment type="function">
    <text evidence="5">Effector that suppresses plant defense responses during pathogen infection.</text>
</comment>
<dbReference type="Pfam" id="PF16810">
    <property type="entry name" value="RXLR"/>
    <property type="match status" value="1"/>
</dbReference>
<protein>
    <recommendedName>
        <fullName evidence="5">RxLR effector protein</fullName>
    </recommendedName>
</protein>
<dbReference type="EMBL" id="WSZM01000660">
    <property type="protein sequence ID" value="KAF4030608.1"/>
    <property type="molecule type" value="Genomic_DNA"/>
</dbReference>
<keyword evidence="4 5" id="KW-0732">Signal</keyword>
<evidence type="ECO:0000256" key="4">
    <source>
        <dbReference type="ARBA" id="ARBA00022729"/>
    </source>
</evidence>
<sequence length="118" mass="13394">MRLIFILSVIVAATFHVSNAALTTKDSNQATIANVPSAGISGVPEANNGRLLRRVEKDSAFDNETDEERIFQRLGAYLKKIPSKMKKSWKESTNERMMHWLEEDTRVCWTRGLILDTL</sequence>
<evidence type="ECO:0000313" key="6">
    <source>
        <dbReference type="EMBL" id="KAF4030608.1"/>
    </source>
</evidence>
<comment type="subcellular location">
    <subcellularLocation>
        <location evidence="1 5">Secreted</location>
    </subcellularLocation>
</comment>
<comment type="domain">
    <text evidence="5">The RxLR-dEER motif acts to carry the protein into the host cell cytoplasm through binding to cell surface phosphatidylinositol-3-phosphate.</text>
</comment>
<reference evidence="7" key="1">
    <citation type="submission" date="2020-04" db="EMBL/GenBank/DDBJ databases">
        <title>Hybrid Assembly of Korean Phytophthora infestans isolates.</title>
        <authorList>
            <person name="Prokchorchik M."/>
            <person name="Lee Y."/>
            <person name="Seo J."/>
            <person name="Cho J.-H."/>
            <person name="Park Y.-E."/>
            <person name="Jang D.-C."/>
            <person name="Im J.-S."/>
            <person name="Choi J.-G."/>
            <person name="Park H.-J."/>
            <person name="Lee G.-B."/>
            <person name="Lee Y.-G."/>
            <person name="Hong S.-Y."/>
            <person name="Cho K."/>
            <person name="Sohn K.H."/>
        </authorList>
    </citation>
    <scope>NUCLEOTIDE SEQUENCE</scope>
    <source>
        <strain evidence="7">KR_1_A1</strain>
    </source>
</reference>
<dbReference type="EMBL" id="WSZM01000369">
    <property type="protein sequence ID" value="KAF4034382.1"/>
    <property type="molecule type" value="Genomic_DNA"/>
</dbReference>